<dbReference type="Proteomes" id="UP000026961">
    <property type="component" value="Chromosome 4"/>
</dbReference>
<organism evidence="2">
    <name type="scientific">Oryza glumipatula</name>
    <dbReference type="NCBI Taxonomy" id="40148"/>
    <lineage>
        <taxon>Eukaryota</taxon>
        <taxon>Viridiplantae</taxon>
        <taxon>Streptophyta</taxon>
        <taxon>Embryophyta</taxon>
        <taxon>Tracheophyta</taxon>
        <taxon>Spermatophyta</taxon>
        <taxon>Magnoliopsida</taxon>
        <taxon>Liliopsida</taxon>
        <taxon>Poales</taxon>
        <taxon>Poaceae</taxon>
        <taxon>BOP clade</taxon>
        <taxon>Oryzoideae</taxon>
        <taxon>Oryzeae</taxon>
        <taxon>Oryzinae</taxon>
        <taxon>Oryza</taxon>
    </lineage>
</organism>
<accession>A0A0D9ZQA2</accession>
<sequence length="67" mass="7170">MGSTLYSTVASDEKMRKGSADKSHRMVPHLANKLHQVLETGRGEKTQPVANTKADGGSATRNTYPVG</sequence>
<keyword evidence="3" id="KW-1185">Reference proteome</keyword>
<dbReference type="EnsemblPlants" id="OGLUM04G24310.1">
    <property type="protein sequence ID" value="OGLUM04G24310.1"/>
    <property type="gene ID" value="OGLUM04G24310"/>
</dbReference>
<reference evidence="2" key="1">
    <citation type="submission" date="2015-04" db="UniProtKB">
        <authorList>
            <consortium name="EnsemblPlants"/>
        </authorList>
    </citation>
    <scope>IDENTIFICATION</scope>
</reference>
<evidence type="ECO:0000313" key="3">
    <source>
        <dbReference type="Proteomes" id="UP000026961"/>
    </source>
</evidence>
<dbReference type="AlphaFoldDB" id="A0A0D9ZQA2"/>
<dbReference type="HOGENOM" id="CLU_2816584_0_0_1"/>
<feature type="compositionally biased region" description="Polar residues" evidence="1">
    <location>
        <begin position="1"/>
        <end position="10"/>
    </location>
</feature>
<name>A0A0D9ZQA2_9ORYZ</name>
<dbReference type="Gramene" id="OGLUM04G24310.1">
    <property type="protein sequence ID" value="OGLUM04G24310.1"/>
    <property type="gene ID" value="OGLUM04G24310"/>
</dbReference>
<feature type="region of interest" description="Disordered" evidence="1">
    <location>
        <begin position="1"/>
        <end position="27"/>
    </location>
</feature>
<proteinExistence type="predicted"/>
<protein>
    <submittedName>
        <fullName evidence="2">Uncharacterized protein</fullName>
    </submittedName>
</protein>
<evidence type="ECO:0000313" key="2">
    <source>
        <dbReference type="EnsemblPlants" id="OGLUM04G24310.1"/>
    </source>
</evidence>
<feature type="compositionally biased region" description="Basic and acidic residues" evidence="1">
    <location>
        <begin position="11"/>
        <end position="24"/>
    </location>
</feature>
<evidence type="ECO:0000256" key="1">
    <source>
        <dbReference type="SAM" id="MobiDB-lite"/>
    </source>
</evidence>
<reference evidence="2" key="2">
    <citation type="submission" date="2018-05" db="EMBL/GenBank/DDBJ databases">
        <title>OgluRS3 (Oryza glumaepatula Reference Sequence Version 3).</title>
        <authorList>
            <person name="Zhang J."/>
            <person name="Kudrna D."/>
            <person name="Lee S."/>
            <person name="Talag J."/>
            <person name="Welchert J."/>
            <person name="Wing R.A."/>
        </authorList>
    </citation>
    <scope>NUCLEOTIDE SEQUENCE [LARGE SCALE GENOMIC DNA]</scope>
</reference>
<feature type="region of interest" description="Disordered" evidence="1">
    <location>
        <begin position="39"/>
        <end position="67"/>
    </location>
</feature>